<keyword evidence="3" id="KW-0547">Nucleotide-binding</keyword>
<evidence type="ECO:0000313" key="11">
    <source>
        <dbReference type="EMBL" id="CAH1795870.1"/>
    </source>
</evidence>
<dbReference type="InterPro" id="IPR036867">
    <property type="entry name" value="R3H_dom_sf"/>
</dbReference>
<dbReference type="Pfam" id="PF26026">
    <property type="entry name" value="RNA_hel_CTD"/>
    <property type="match status" value="1"/>
</dbReference>
<dbReference type="InterPro" id="IPR011709">
    <property type="entry name" value="DEAD-box_helicase_OB_fold"/>
</dbReference>
<feature type="compositionally biased region" description="Polar residues" evidence="10">
    <location>
        <begin position="43"/>
        <end position="64"/>
    </location>
</feature>
<dbReference type="InterPro" id="IPR007275">
    <property type="entry name" value="YTH_domain"/>
</dbReference>
<dbReference type="GO" id="GO:0003724">
    <property type="term" value="F:RNA helicase activity"/>
    <property type="evidence" value="ECO:0007669"/>
    <property type="project" value="UniProtKB-EC"/>
</dbReference>
<dbReference type="Gene3D" id="3.10.590.10">
    <property type="entry name" value="ph1033 like domains"/>
    <property type="match status" value="1"/>
</dbReference>
<feature type="compositionally biased region" description="Basic and acidic residues" evidence="10">
    <location>
        <begin position="1112"/>
        <end position="1123"/>
    </location>
</feature>
<feature type="region of interest" description="Disordered" evidence="10">
    <location>
        <begin position="1216"/>
        <end position="1336"/>
    </location>
</feature>
<dbReference type="InterPro" id="IPR059023">
    <property type="entry name" value="RNA_hel_CTD"/>
</dbReference>
<proteinExistence type="inferred from homology"/>
<dbReference type="GO" id="GO:0005524">
    <property type="term" value="F:ATP binding"/>
    <property type="evidence" value="ECO:0007669"/>
    <property type="project" value="UniProtKB-KW"/>
</dbReference>
<feature type="compositionally biased region" description="Gly residues" evidence="10">
    <location>
        <begin position="1626"/>
        <end position="1636"/>
    </location>
</feature>
<dbReference type="Pfam" id="PF07717">
    <property type="entry name" value="OB_NTP_bind"/>
    <property type="match status" value="1"/>
</dbReference>
<dbReference type="Pfam" id="PF00271">
    <property type="entry name" value="Helicase_C"/>
    <property type="match status" value="1"/>
</dbReference>
<evidence type="ECO:0000256" key="8">
    <source>
        <dbReference type="ARBA" id="ARBA00023242"/>
    </source>
</evidence>
<evidence type="ECO:0000256" key="10">
    <source>
        <dbReference type="SAM" id="MobiDB-lite"/>
    </source>
</evidence>
<dbReference type="FunFam" id="1.20.120.1080:FF:000008">
    <property type="entry name" value="probable ATP-dependent RNA helicase YTHDC2"/>
    <property type="match status" value="1"/>
</dbReference>
<dbReference type="Pfam" id="PF04146">
    <property type="entry name" value="YTH"/>
    <property type="match status" value="1"/>
</dbReference>
<dbReference type="Pfam" id="PF00270">
    <property type="entry name" value="DEAD"/>
    <property type="match status" value="1"/>
</dbReference>
<dbReference type="PROSITE" id="PS50882">
    <property type="entry name" value="YTH"/>
    <property type="match status" value="1"/>
</dbReference>
<evidence type="ECO:0000313" key="12">
    <source>
        <dbReference type="Proteomes" id="UP000749559"/>
    </source>
</evidence>
<dbReference type="FunFam" id="3.40.50.300:FF:000284">
    <property type="entry name" value="probable ATP-dependent RNA helicase YTHDC2"/>
    <property type="match status" value="1"/>
</dbReference>
<feature type="region of interest" description="Disordered" evidence="10">
    <location>
        <begin position="1112"/>
        <end position="1147"/>
    </location>
</feature>
<feature type="compositionally biased region" description="Low complexity" evidence="10">
    <location>
        <begin position="1310"/>
        <end position="1325"/>
    </location>
</feature>
<dbReference type="SMART" id="SM00847">
    <property type="entry name" value="HA2"/>
    <property type="match status" value="1"/>
</dbReference>
<evidence type="ECO:0000256" key="4">
    <source>
        <dbReference type="ARBA" id="ARBA00022801"/>
    </source>
</evidence>
<dbReference type="InterPro" id="IPR007502">
    <property type="entry name" value="Helicase-assoc_dom"/>
</dbReference>
<keyword evidence="6" id="KW-0067">ATP-binding</keyword>
<dbReference type="Gene3D" id="1.20.120.1080">
    <property type="match status" value="1"/>
</dbReference>
<feature type="compositionally biased region" description="Polar residues" evidence="10">
    <location>
        <begin position="1234"/>
        <end position="1256"/>
    </location>
</feature>
<comment type="caution">
    <text evidence="11">The sequence shown here is derived from an EMBL/GenBank/DDBJ whole genome shotgun (WGS) entry which is preliminary data.</text>
</comment>
<dbReference type="PROSITE" id="PS50297">
    <property type="entry name" value="ANK_REP_REGION"/>
    <property type="match status" value="1"/>
</dbReference>
<dbReference type="CDD" id="cd06007">
    <property type="entry name" value="R3H_DEXH_helicase"/>
    <property type="match status" value="1"/>
</dbReference>
<reference evidence="11" key="1">
    <citation type="submission" date="2022-03" db="EMBL/GenBank/DDBJ databases">
        <authorList>
            <person name="Martin C."/>
        </authorList>
    </citation>
    <scope>NUCLEOTIDE SEQUENCE</scope>
</reference>
<feature type="compositionally biased region" description="Polar residues" evidence="10">
    <location>
        <begin position="1287"/>
        <end position="1309"/>
    </location>
</feature>
<name>A0A8J1TUL3_OWEFU</name>
<dbReference type="FunFam" id="3.40.50.300:FF:001528">
    <property type="entry name" value="ATP-dependent RNA helicase YTHDC2"/>
    <property type="match status" value="1"/>
</dbReference>
<accession>A0A8J1TUL3</accession>
<comment type="similarity">
    <text evidence="2">Belongs to the DEAD box helicase family. DEAH subfamily.</text>
</comment>
<dbReference type="Pfam" id="PF01424">
    <property type="entry name" value="R3H"/>
    <property type="match status" value="1"/>
</dbReference>
<feature type="region of interest" description="Disordered" evidence="10">
    <location>
        <begin position="1607"/>
        <end position="1636"/>
    </location>
</feature>
<feature type="region of interest" description="Disordered" evidence="10">
    <location>
        <begin position="1476"/>
        <end position="1568"/>
    </location>
</feature>
<dbReference type="PROSITE" id="PS51061">
    <property type="entry name" value="R3H"/>
    <property type="match status" value="1"/>
</dbReference>
<dbReference type="Gene3D" id="3.40.50.300">
    <property type="entry name" value="P-loop containing nucleotide triphosphate hydrolases"/>
    <property type="match status" value="2"/>
</dbReference>
<evidence type="ECO:0000256" key="1">
    <source>
        <dbReference type="ARBA" id="ARBA00004123"/>
    </source>
</evidence>
<dbReference type="InterPro" id="IPR002110">
    <property type="entry name" value="Ankyrin_rpt"/>
</dbReference>
<keyword evidence="7" id="KW-0694">RNA-binding</keyword>
<dbReference type="SMART" id="SM00393">
    <property type="entry name" value="R3H"/>
    <property type="match status" value="1"/>
</dbReference>
<dbReference type="GO" id="GO:0003677">
    <property type="term" value="F:DNA binding"/>
    <property type="evidence" value="ECO:0007669"/>
    <property type="project" value="UniProtKB-ARBA"/>
</dbReference>
<protein>
    <recommendedName>
        <fullName evidence="13">RNA helicase</fullName>
    </recommendedName>
</protein>
<keyword evidence="12" id="KW-1185">Reference proteome</keyword>
<dbReference type="Pfam" id="PF04408">
    <property type="entry name" value="WHD_HA2"/>
    <property type="match status" value="1"/>
</dbReference>
<dbReference type="CDD" id="cd21134">
    <property type="entry name" value="YTH"/>
    <property type="match status" value="1"/>
</dbReference>
<evidence type="ECO:0000256" key="7">
    <source>
        <dbReference type="ARBA" id="ARBA00022884"/>
    </source>
</evidence>
<dbReference type="PANTHER" id="PTHR18934:SF213">
    <property type="entry name" value="3'-5' RNA HELICASE YTHDC2"/>
    <property type="match status" value="1"/>
</dbReference>
<evidence type="ECO:0000256" key="3">
    <source>
        <dbReference type="ARBA" id="ARBA00022741"/>
    </source>
</evidence>
<dbReference type="PROSITE" id="PS51192">
    <property type="entry name" value="HELICASE_ATP_BIND_1"/>
    <property type="match status" value="1"/>
</dbReference>
<gene>
    <name evidence="11" type="ORF">OFUS_LOCUS20340</name>
</gene>
<dbReference type="SMART" id="SM00490">
    <property type="entry name" value="HELICc"/>
    <property type="match status" value="1"/>
</dbReference>
<feature type="compositionally biased region" description="Basic and acidic residues" evidence="10">
    <location>
        <begin position="1269"/>
        <end position="1285"/>
    </location>
</feature>
<feature type="compositionally biased region" description="Low complexity" evidence="10">
    <location>
        <begin position="1478"/>
        <end position="1506"/>
    </location>
</feature>
<feature type="compositionally biased region" description="Polar residues" evidence="10">
    <location>
        <begin position="1530"/>
        <end position="1556"/>
    </location>
</feature>
<dbReference type="EMBL" id="CAIIXF020000010">
    <property type="protein sequence ID" value="CAH1795870.1"/>
    <property type="molecule type" value="Genomic_DNA"/>
</dbReference>
<dbReference type="PROSITE" id="PS51194">
    <property type="entry name" value="HELICASE_CTER"/>
    <property type="match status" value="1"/>
</dbReference>
<keyword evidence="8" id="KW-0539">Nucleus</keyword>
<dbReference type="InterPro" id="IPR048333">
    <property type="entry name" value="HA2_WH"/>
</dbReference>
<dbReference type="CDD" id="cd18791">
    <property type="entry name" value="SF2_C_RHA"/>
    <property type="match status" value="1"/>
</dbReference>
<dbReference type="SUPFAM" id="SSF48403">
    <property type="entry name" value="Ankyrin repeat"/>
    <property type="match status" value="1"/>
</dbReference>
<dbReference type="GO" id="GO:0016787">
    <property type="term" value="F:hydrolase activity"/>
    <property type="evidence" value="ECO:0007669"/>
    <property type="project" value="UniProtKB-KW"/>
</dbReference>
<dbReference type="OrthoDB" id="6103986at2759"/>
<dbReference type="SMART" id="SM00487">
    <property type="entry name" value="DEXDc"/>
    <property type="match status" value="1"/>
</dbReference>
<dbReference type="InterPro" id="IPR027417">
    <property type="entry name" value="P-loop_NTPase"/>
</dbReference>
<sequence>MGTLAESNFSNPLSVRALTNMAANRQQFTVGPRNHQYMHPSGVQVTPTSRVSNMQRPNSASPRPSSVGSSSSGGKGKGLRHDICVGEEVKIAVDIAMEKFRIDETQKELEFPSSLTSTERAYIHRLCQTLGLKSKSRGKGNNRYLTVGKKEGNQTLKASSLFSLMKNSRQQINSLLQRFPVTNKERQELQPRTDKGHYSEMLVRDMNKTTTGRLNNGVPQVPPHRGDSELLSFRQTLPVSQMGPEIINAVSKNQVVLVSGETGSGKTTQVPQIIMDECTRTNKPCRIFCTQPRRISALSVAERVAAERGEKIGQTVGYQIRLESRVSPKTLLTFCTNGVLLRTLMGGATPLSAVTHIIVDEIHERDRFSDFLLILLRHAITQGKYRNLKVILMSAALNIDLFSAYFDNCPVINVPGKVFHVEEYFLEDLLKMTNYTNKEMEKYRQEIGQVEKQQQELNDWCNKAVPTHSNKHEEDDGIVLEELDINDSGSERSLDMSLDKEELEPWLVKEMDQLLSDTWLTGDEELFTQIFHLIMSENVNVDYIHAETSATPLMIAAGRGFFSIVEQLLNLGANSSIRASNDWMAVDWAKRFEHTEVVDLLEAHMAATEQSKDDETMLIKSAETISQEDRDLLKIYHHCFDDEKVDLDLIMAILHQIYTSNTEGAVLIFLPGYDEIVTLRDMILADEDRFPDNSKYILYTLHSSMQSSDQRKVFKTVPPGVRKIIMSTNIAETSITINDVVFVIDSGKVKEKSYDAIQGVSTLKSTWVSKASALQRKGRAGRCRAGKCYHLFSRVRWDSMMQYQEPEILRYPLQELCLHTKLLAPMNMPIADFLAKAPQPPAFISCRNAVTLLKQIDALDNFEDLTEIGHHLTDLPIEPRYGKMVLYSVVLKCLDPILTIACALAYRDPFTLPAHPSQKRAAAQVRRRFSAGTNSDHMALLRAFQSWQKARADGWERSFCEKNYLSSATMEMIVGMRTQLLGQLRASGFVRARGGGDIRDLNTNSENWAVVKAALCAGSYPNILMVDRERWQIMTQKESKVRFHPTSVLSAAPDSGKRLKTHGQLVNALPTDWLLYEELSRSHRIAQVRIASVLSPLTLALMAGPCKLSEDNVKEAESMESHAHSHMGQGDIMEEHSSDSEGEEKDEVRKSLFRVDEWIAFKVDSEAANMVMQLRLKWHSLFLRRMRAPSKPWSQPDENVVRAVINCLTNEEQGLGLQQPAGIGQRPRPMSEAIMSSGSRQSSFDVDQSEESQGGRKSNKGVGTPPRQFRREFINRGKYSDDRQYHSAPTSGASSAENSRPSSLRGSAQSSPCPSPKTSSPSSPSKWGLERDPGATSSHPCRYFVMKSNNHKNLDISYQKRIWATTASNERKLNKAFKDGKTVYLIFSVQGSGHFQGFAKMTSLIGKEKSPDFGAPGLGGCFGIDWVKKANLQFQSAHHLLNPWNENKKVQVSRDGQEIEPQVGGELCKLWDKLPNFQPKQQSPQASKPVNIMKSPPSSQGQSKQGSEVKSKPVEVKSQTSQEATHNEQSKVSTKPQNVHKQWNQGQGQRYYQGHSQGRGGYGSPHMNPYGPLYVNPMMGQSPMVQQGSPNMSPGQNMSPVMILPRGAQPPTHHNTGHHGNHPGSNYGGYHGNYQQ</sequence>
<evidence type="ECO:0000256" key="6">
    <source>
        <dbReference type="ARBA" id="ARBA00022840"/>
    </source>
</evidence>
<dbReference type="InterPro" id="IPR001650">
    <property type="entry name" value="Helicase_C-like"/>
</dbReference>
<dbReference type="InterPro" id="IPR001374">
    <property type="entry name" value="R3H_dom"/>
</dbReference>
<dbReference type="InterPro" id="IPR034083">
    <property type="entry name" value="R3H_DEXH_helicase"/>
</dbReference>
<comment type="subcellular location">
    <subcellularLocation>
        <location evidence="1">Nucleus</location>
    </subcellularLocation>
</comment>
<dbReference type="GO" id="GO:0005634">
    <property type="term" value="C:nucleus"/>
    <property type="evidence" value="ECO:0007669"/>
    <property type="project" value="UniProtKB-SubCell"/>
</dbReference>
<dbReference type="Gene3D" id="3.30.1370.50">
    <property type="entry name" value="R3H-like domain"/>
    <property type="match status" value="1"/>
</dbReference>
<dbReference type="FunFam" id="1.25.40.20:FF:000159">
    <property type="entry name" value="probable ATP-dependent RNA helicase YTHDC2"/>
    <property type="match status" value="1"/>
</dbReference>
<dbReference type="InterPro" id="IPR014001">
    <property type="entry name" value="Helicase_ATP-bd"/>
</dbReference>
<evidence type="ECO:0008006" key="13">
    <source>
        <dbReference type="Google" id="ProtNLM"/>
    </source>
</evidence>
<keyword evidence="4" id="KW-0378">Hydrolase</keyword>
<dbReference type="FunFam" id="3.30.1370.50:FF:000002">
    <property type="entry name" value="Immunoglobulin mu DNA-binding protein 2"/>
    <property type="match status" value="1"/>
</dbReference>
<feature type="region of interest" description="Disordered" evidence="10">
    <location>
        <begin position="30"/>
        <end position="80"/>
    </location>
</feature>
<organism evidence="11 12">
    <name type="scientific">Owenia fusiformis</name>
    <name type="common">Polychaete worm</name>
    <dbReference type="NCBI Taxonomy" id="6347"/>
    <lineage>
        <taxon>Eukaryota</taxon>
        <taxon>Metazoa</taxon>
        <taxon>Spiralia</taxon>
        <taxon>Lophotrochozoa</taxon>
        <taxon>Annelida</taxon>
        <taxon>Polychaeta</taxon>
        <taxon>Sedentaria</taxon>
        <taxon>Canalipalpata</taxon>
        <taxon>Sabellida</taxon>
        <taxon>Oweniida</taxon>
        <taxon>Oweniidae</taxon>
        <taxon>Owenia</taxon>
    </lineage>
</organism>
<dbReference type="SUPFAM" id="SSF82708">
    <property type="entry name" value="R3H domain"/>
    <property type="match status" value="1"/>
</dbReference>
<dbReference type="InterPro" id="IPR036770">
    <property type="entry name" value="Ankyrin_rpt-contain_sf"/>
</dbReference>
<dbReference type="PANTHER" id="PTHR18934">
    <property type="entry name" value="ATP-DEPENDENT RNA HELICASE"/>
    <property type="match status" value="1"/>
</dbReference>
<dbReference type="GO" id="GO:0003723">
    <property type="term" value="F:RNA binding"/>
    <property type="evidence" value="ECO:0007669"/>
    <property type="project" value="UniProtKB-KW"/>
</dbReference>
<evidence type="ECO:0000256" key="2">
    <source>
        <dbReference type="ARBA" id="ARBA00008792"/>
    </source>
</evidence>
<dbReference type="Gene3D" id="1.25.40.20">
    <property type="entry name" value="Ankyrin repeat-containing domain"/>
    <property type="match status" value="1"/>
</dbReference>
<comment type="catalytic activity">
    <reaction evidence="9">
        <text>ATP + H2O = ADP + phosphate + H(+)</text>
        <dbReference type="Rhea" id="RHEA:13065"/>
        <dbReference type="ChEBI" id="CHEBI:15377"/>
        <dbReference type="ChEBI" id="CHEBI:15378"/>
        <dbReference type="ChEBI" id="CHEBI:30616"/>
        <dbReference type="ChEBI" id="CHEBI:43474"/>
        <dbReference type="ChEBI" id="CHEBI:456216"/>
        <dbReference type="EC" id="3.6.4.13"/>
    </reaction>
</comment>
<dbReference type="Pfam" id="PF21010">
    <property type="entry name" value="HA2_C"/>
    <property type="match status" value="1"/>
</dbReference>
<keyword evidence="5" id="KW-0347">Helicase</keyword>
<dbReference type="SUPFAM" id="SSF52540">
    <property type="entry name" value="P-loop containing nucleoside triphosphate hydrolases"/>
    <property type="match status" value="2"/>
</dbReference>
<dbReference type="PROSITE" id="PS50088">
    <property type="entry name" value="ANK_REPEAT"/>
    <property type="match status" value="1"/>
</dbReference>
<evidence type="ECO:0000256" key="9">
    <source>
        <dbReference type="ARBA" id="ARBA00047984"/>
    </source>
</evidence>
<dbReference type="Proteomes" id="UP000749559">
    <property type="component" value="Unassembled WGS sequence"/>
</dbReference>
<evidence type="ECO:0000256" key="5">
    <source>
        <dbReference type="ARBA" id="ARBA00022806"/>
    </source>
</evidence>
<dbReference type="InterPro" id="IPR011545">
    <property type="entry name" value="DEAD/DEAH_box_helicase_dom"/>
</dbReference>